<protein>
    <recommendedName>
        <fullName evidence="7">NB-ARC domain-containing protein</fullName>
    </recommendedName>
</protein>
<dbReference type="InterPro" id="IPR036388">
    <property type="entry name" value="WH-like_DNA-bd_sf"/>
</dbReference>
<evidence type="ECO:0000313" key="5">
    <source>
        <dbReference type="EMBL" id="KAK4575578.1"/>
    </source>
</evidence>
<name>A0AAN7EM18_QUERU</name>
<evidence type="ECO:0000256" key="1">
    <source>
        <dbReference type="ARBA" id="ARBA00022737"/>
    </source>
</evidence>
<sequence length="523" mass="60436">MVKKFCEARKEFSSEGINTMDKLTLISEAREYIREKRFRKTVSYENCKGLPLAIVAIGGILSTKHKTIFEWQNLHDSLGYELMKNCHLASVGKILSLSYEDLSYHLKYCLLYIGLYSEDYSISCGRLIRQWIADGFVKEMNGKTLEEIGREYMTELIDRNLVQVSKDYKDGKVFKLEKYKSDDAAKIHGKATKPREELQQSLVHELPVAIEKLDKLRHLLAYYHDCNVDCSLASSIGLKIQGRVGCLKSLQMMLYMDTNHGKVELIKELGKLRQLRHLGLTNLTRGIGRALCGSIKKMNNLEFLDVSLISEEEIIDLNHISSSPQRLQKLYIKGCLDKLPNWIPKLQHLVCVNILWSRLSEDPLKIFENLPNFSEVRIAHEAYNGKKLHFKEGGFTKLKELELRYLNQLNVLIIDKGSLPLLEELSIGPNPQLKEMPFRIRFLGNLKELSFIGMTKEFEEILDLNQGTHYWIIVHVPVIYLLHKIGKGYYNYDNCILCPKHLERSKGCTIKQDKDDKKEDVDY</sequence>
<evidence type="ECO:0000256" key="2">
    <source>
        <dbReference type="ARBA" id="ARBA00022821"/>
    </source>
</evidence>
<dbReference type="GO" id="GO:0098542">
    <property type="term" value="P:defense response to other organism"/>
    <property type="evidence" value="ECO:0007669"/>
    <property type="project" value="TreeGrafter"/>
</dbReference>
<dbReference type="PANTHER" id="PTHR23155">
    <property type="entry name" value="DISEASE RESISTANCE PROTEIN RP"/>
    <property type="match status" value="1"/>
</dbReference>
<feature type="domain" description="Disease resistance R13L4/SHOC-2-like LRR" evidence="4">
    <location>
        <begin position="199"/>
        <end position="435"/>
    </location>
</feature>
<dbReference type="Gene3D" id="3.80.10.10">
    <property type="entry name" value="Ribonuclease Inhibitor"/>
    <property type="match status" value="1"/>
</dbReference>
<dbReference type="InterPro" id="IPR032675">
    <property type="entry name" value="LRR_dom_sf"/>
</dbReference>
<dbReference type="SUPFAM" id="SSF52058">
    <property type="entry name" value="L domain-like"/>
    <property type="match status" value="1"/>
</dbReference>
<dbReference type="PANTHER" id="PTHR23155:SF1232">
    <property type="entry name" value="OS09G0270700 PROTEIN"/>
    <property type="match status" value="1"/>
</dbReference>
<dbReference type="Pfam" id="PF23559">
    <property type="entry name" value="WHD_DRP"/>
    <property type="match status" value="1"/>
</dbReference>
<dbReference type="GO" id="GO:0043531">
    <property type="term" value="F:ADP binding"/>
    <property type="evidence" value="ECO:0007669"/>
    <property type="project" value="InterPro"/>
</dbReference>
<evidence type="ECO:0000259" key="4">
    <source>
        <dbReference type="Pfam" id="PF23598"/>
    </source>
</evidence>
<dbReference type="Gene3D" id="1.10.8.430">
    <property type="entry name" value="Helical domain of apoptotic protease-activating factors"/>
    <property type="match status" value="1"/>
</dbReference>
<reference evidence="5 6" key="1">
    <citation type="journal article" date="2023" name="G3 (Bethesda)">
        <title>A haplotype-resolved chromosome-scale genome for Quercus rubra L. provides insights into the genetics of adaptive traits for red oak species.</title>
        <authorList>
            <person name="Kapoor B."/>
            <person name="Jenkins J."/>
            <person name="Schmutz J."/>
            <person name="Zhebentyayeva T."/>
            <person name="Kuelheim C."/>
            <person name="Coggeshall M."/>
            <person name="Heim C."/>
            <person name="Lasky J.R."/>
            <person name="Leites L."/>
            <person name="Islam-Faridi N."/>
            <person name="Romero-Severson J."/>
            <person name="DeLeo V.L."/>
            <person name="Lucas S.M."/>
            <person name="Lazic D."/>
            <person name="Gailing O."/>
            <person name="Carlson J."/>
            <person name="Staton M."/>
        </authorList>
    </citation>
    <scope>NUCLEOTIDE SEQUENCE [LARGE SCALE GENOMIC DNA]</scope>
    <source>
        <strain evidence="5">Pseudo-F2</strain>
    </source>
</reference>
<proteinExistence type="predicted"/>
<dbReference type="Gene3D" id="1.10.10.10">
    <property type="entry name" value="Winged helix-like DNA-binding domain superfamily/Winged helix DNA-binding domain"/>
    <property type="match status" value="1"/>
</dbReference>
<dbReference type="Proteomes" id="UP001324115">
    <property type="component" value="Unassembled WGS sequence"/>
</dbReference>
<dbReference type="InterPro" id="IPR042197">
    <property type="entry name" value="Apaf_helical"/>
</dbReference>
<dbReference type="SUPFAM" id="SSF52540">
    <property type="entry name" value="P-loop containing nucleoside triphosphate hydrolases"/>
    <property type="match status" value="1"/>
</dbReference>
<keyword evidence="2" id="KW-0611">Plant defense</keyword>
<dbReference type="InterPro" id="IPR027417">
    <property type="entry name" value="P-loop_NTPase"/>
</dbReference>
<keyword evidence="6" id="KW-1185">Reference proteome</keyword>
<dbReference type="FunFam" id="1.10.10.10:FF:000322">
    <property type="entry name" value="Probable disease resistance protein At1g63360"/>
    <property type="match status" value="1"/>
</dbReference>
<dbReference type="InterPro" id="IPR055414">
    <property type="entry name" value="LRR_R13L4/SHOC2-like"/>
</dbReference>
<dbReference type="InterPro" id="IPR044974">
    <property type="entry name" value="Disease_R_plants"/>
</dbReference>
<keyword evidence="1" id="KW-0677">Repeat</keyword>
<feature type="domain" description="Disease resistance protein winged helix" evidence="3">
    <location>
        <begin position="115"/>
        <end position="172"/>
    </location>
</feature>
<organism evidence="5 6">
    <name type="scientific">Quercus rubra</name>
    <name type="common">Northern red oak</name>
    <name type="synonym">Quercus borealis</name>
    <dbReference type="NCBI Taxonomy" id="3512"/>
    <lineage>
        <taxon>Eukaryota</taxon>
        <taxon>Viridiplantae</taxon>
        <taxon>Streptophyta</taxon>
        <taxon>Embryophyta</taxon>
        <taxon>Tracheophyta</taxon>
        <taxon>Spermatophyta</taxon>
        <taxon>Magnoliopsida</taxon>
        <taxon>eudicotyledons</taxon>
        <taxon>Gunneridae</taxon>
        <taxon>Pentapetalae</taxon>
        <taxon>rosids</taxon>
        <taxon>fabids</taxon>
        <taxon>Fagales</taxon>
        <taxon>Fagaceae</taxon>
        <taxon>Quercus</taxon>
    </lineage>
</organism>
<evidence type="ECO:0008006" key="7">
    <source>
        <dbReference type="Google" id="ProtNLM"/>
    </source>
</evidence>
<dbReference type="InterPro" id="IPR058922">
    <property type="entry name" value="WHD_DRP"/>
</dbReference>
<dbReference type="EMBL" id="JAXUIC010000008">
    <property type="protein sequence ID" value="KAK4575578.1"/>
    <property type="molecule type" value="Genomic_DNA"/>
</dbReference>
<comment type="caution">
    <text evidence="5">The sequence shown here is derived from an EMBL/GenBank/DDBJ whole genome shotgun (WGS) entry which is preliminary data.</text>
</comment>
<evidence type="ECO:0000313" key="6">
    <source>
        <dbReference type="Proteomes" id="UP001324115"/>
    </source>
</evidence>
<evidence type="ECO:0000259" key="3">
    <source>
        <dbReference type="Pfam" id="PF23559"/>
    </source>
</evidence>
<dbReference type="AlphaFoldDB" id="A0AAN7EM18"/>
<gene>
    <name evidence="5" type="ORF">RGQ29_026512</name>
</gene>
<accession>A0AAN7EM18</accession>
<dbReference type="Pfam" id="PF23598">
    <property type="entry name" value="LRR_14"/>
    <property type="match status" value="1"/>
</dbReference>